<proteinExistence type="predicted"/>
<evidence type="ECO:0000313" key="2">
    <source>
        <dbReference type="Proteomes" id="UP000268313"/>
    </source>
</evidence>
<keyword evidence="1" id="KW-0378">Hydrolase</keyword>
<keyword evidence="1" id="KW-0067">ATP-binding</keyword>
<dbReference type="Proteomes" id="UP000268313">
    <property type="component" value="Unassembled WGS sequence"/>
</dbReference>
<evidence type="ECO:0000313" key="1">
    <source>
        <dbReference type="EMBL" id="RKH07951.1"/>
    </source>
</evidence>
<gene>
    <name evidence="1" type="ORF">D7X32_00635</name>
</gene>
<dbReference type="AlphaFoldDB" id="A0A3A8KUJ8"/>
<keyword evidence="1" id="KW-0347">Helicase</keyword>
<protein>
    <submittedName>
        <fullName evidence="1">ATP-dependent helicase HrpA</fullName>
    </submittedName>
</protein>
<dbReference type="EMBL" id="RAWE01000001">
    <property type="protein sequence ID" value="RKH07951.1"/>
    <property type="molecule type" value="Genomic_DNA"/>
</dbReference>
<keyword evidence="2" id="KW-1185">Reference proteome</keyword>
<organism evidence="1 2">
    <name type="scientific">Corallococcus carmarthensis</name>
    <dbReference type="NCBI Taxonomy" id="2316728"/>
    <lineage>
        <taxon>Bacteria</taxon>
        <taxon>Pseudomonadati</taxon>
        <taxon>Myxococcota</taxon>
        <taxon>Myxococcia</taxon>
        <taxon>Myxococcales</taxon>
        <taxon>Cystobacterineae</taxon>
        <taxon>Myxococcaceae</taxon>
        <taxon>Corallococcus</taxon>
    </lineage>
</organism>
<accession>A0A3A8KUJ8</accession>
<reference evidence="2" key="1">
    <citation type="submission" date="2018-09" db="EMBL/GenBank/DDBJ databases">
        <authorList>
            <person name="Livingstone P.G."/>
            <person name="Whitworth D.E."/>
        </authorList>
    </citation>
    <scope>NUCLEOTIDE SEQUENCE [LARGE SCALE GENOMIC DNA]</scope>
    <source>
        <strain evidence="2">CA043D</strain>
    </source>
</reference>
<sequence>MPLAATRQEPTQERTPRLDWAGLLRRSFALDVFACGRCGGRRRVLAYLTAPSGVRAILEHLGLPTLPGRLSPARGPPQSAWC</sequence>
<dbReference type="GO" id="GO:0004386">
    <property type="term" value="F:helicase activity"/>
    <property type="evidence" value="ECO:0007669"/>
    <property type="project" value="UniProtKB-KW"/>
</dbReference>
<comment type="caution">
    <text evidence="1">The sequence shown here is derived from an EMBL/GenBank/DDBJ whole genome shotgun (WGS) entry which is preliminary data.</text>
</comment>
<keyword evidence="1" id="KW-0547">Nucleotide-binding</keyword>
<name>A0A3A8KUJ8_9BACT</name>
<dbReference type="OrthoDB" id="5525720at2"/>